<keyword evidence="1" id="KW-0175">Coiled coil</keyword>
<accession>A0A917CVB0</accession>
<dbReference type="Proteomes" id="UP000644756">
    <property type="component" value="Unassembled WGS sequence"/>
</dbReference>
<proteinExistence type="predicted"/>
<keyword evidence="3" id="KW-0732">Signal</keyword>
<reference evidence="4" key="2">
    <citation type="submission" date="2020-09" db="EMBL/GenBank/DDBJ databases">
        <authorList>
            <person name="Sun Q."/>
            <person name="Zhou Y."/>
        </authorList>
    </citation>
    <scope>NUCLEOTIDE SEQUENCE</scope>
    <source>
        <strain evidence="4">CGMCC 1.12987</strain>
    </source>
</reference>
<keyword evidence="5" id="KW-1185">Reference proteome</keyword>
<dbReference type="Gene3D" id="3.40.190.10">
    <property type="entry name" value="Periplasmic binding protein-like II"/>
    <property type="match status" value="2"/>
</dbReference>
<dbReference type="PANTHER" id="PTHR43649">
    <property type="entry name" value="ARABINOSE-BINDING PROTEIN-RELATED"/>
    <property type="match status" value="1"/>
</dbReference>
<dbReference type="RefSeq" id="WP_188530590.1">
    <property type="nucleotide sequence ID" value="NZ_BMGR01000004.1"/>
</dbReference>
<feature type="signal peptide" evidence="3">
    <location>
        <begin position="1"/>
        <end position="24"/>
    </location>
</feature>
<dbReference type="Pfam" id="PF01547">
    <property type="entry name" value="SBP_bac_1"/>
    <property type="match status" value="1"/>
</dbReference>
<evidence type="ECO:0000313" key="5">
    <source>
        <dbReference type="Proteomes" id="UP000644756"/>
    </source>
</evidence>
<comment type="caution">
    <text evidence="4">The sequence shown here is derived from an EMBL/GenBank/DDBJ whole genome shotgun (WGS) entry which is preliminary data.</text>
</comment>
<evidence type="ECO:0000256" key="2">
    <source>
        <dbReference type="SAM" id="MobiDB-lite"/>
    </source>
</evidence>
<feature type="chain" id="PRO_5038102588" description="ABC transporter substrate-binding protein" evidence="3">
    <location>
        <begin position="25"/>
        <end position="537"/>
    </location>
</feature>
<dbReference type="InterPro" id="IPR006059">
    <property type="entry name" value="SBP"/>
</dbReference>
<name>A0A917CVB0_9BACL</name>
<protein>
    <recommendedName>
        <fullName evidence="6">ABC transporter substrate-binding protein</fullName>
    </recommendedName>
</protein>
<dbReference type="EMBL" id="BMGR01000004">
    <property type="protein sequence ID" value="GGG00166.1"/>
    <property type="molecule type" value="Genomic_DNA"/>
</dbReference>
<dbReference type="InterPro" id="IPR050490">
    <property type="entry name" value="Bact_solute-bd_prot1"/>
</dbReference>
<organism evidence="4 5">
    <name type="scientific">Paenibacillus abyssi</name>
    <dbReference type="NCBI Taxonomy" id="1340531"/>
    <lineage>
        <taxon>Bacteria</taxon>
        <taxon>Bacillati</taxon>
        <taxon>Bacillota</taxon>
        <taxon>Bacilli</taxon>
        <taxon>Bacillales</taxon>
        <taxon>Paenibacillaceae</taxon>
        <taxon>Paenibacillus</taxon>
    </lineage>
</organism>
<dbReference type="AlphaFoldDB" id="A0A917CVB0"/>
<gene>
    <name evidence="4" type="ORF">GCM10010916_16740</name>
</gene>
<evidence type="ECO:0000256" key="1">
    <source>
        <dbReference type="SAM" id="Coils"/>
    </source>
</evidence>
<evidence type="ECO:0008006" key="6">
    <source>
        <dbReference type="Google" id="ProtNLM"/>
    </source>
</evidence>
<evidence type="ECO:0000313" key="4">
    <source>
        <dbReference type="EMBL" id="GGG00166.1"/>
    </source>
</evidence>
<reference evidence="4" key="1">
    <citation type="journal article" date="2014" name="Int. J. Syst. Evol. Microbiol.">
        <title>Complete genome sequence of Corynebacterium casei LMG S-19264T (=DSM 44701T), isolated from a smear-ripened cheese.</title>
        <authorList>
            <consortium name="US DOE Joint Genome Institute (JGI-PGF)"/>
            <person name="Walter F."/>
            <person name="Albersmeier A."/>
            <person name="Kalinowski J."/>
            <person name="Ruckert C."/>
        </authorList>
    </citation>
    <scope>NUCLEOTIDE SEQUENCE</scope>
    <source>
        <strain evidence="4">CGMCC 1.12987</strain>
    </source>
</reference>
<dbReference type="PANTHER" id="PTHR43649:SF17">
    <property type="entry name" value="ABC TRANSPORTER SOLUTE BINDING PROTEIN-SUGAR TRANSPORT"/>
    <property type="match status" value="1"/>
</dbReference>
<dbReference type="SUPFAM" id="SSF53850">
    <property type="entry name" value="Periplasmic binding protein-like II"/>
    <property type="match status" value="1"/>
</dbReference>
<sequence length="537" mass="59749">MLKGELRRIISLMVLVMVALFVMAACSSDNTTSSSSNGEKTGEETTTNDSNTNDSNEVKELSIFVDHSFWPLTDWSGAVAEEITKRTGVKLKVQVASDGQQLPLMISSGDLPDLVFTSTNFQQMSNANISYSWDELIEKYNIKDFNIDPVARVLNQGEDGNLYSVKNGFTSREAFEATPAALGNVPALSYRTDIMEELGNPKLESLDDLENVLKLVKEKYPNMTPLVMAPNAIGQHFRVNFGASYIKGFQVVDGEVKYFLAQPEQYDYYMFMNKLYREGLISAENFTWSDQSQGKAKIINGEAFAINNLTDMATINKEIEASGKDFRITQLTKLVGPNPRISADSAGWSGTFITKKAKDPEAAIKFLQFMQSDEGQMLGLWGIEGEHWTMEKPIEEGGYPEFKYESQSAAAQKEIGSVWWGLLGDKGIYAQVQRYVPGTPQTEAMIDAKQYTKGNPLLGGIVLPVDSEYQIIKAELDNMVVNEETKIYLAETEAEASQAYENMMETAKNIGMDKLNEYANEQYKALEAELNKAKSGN</sequence>
<feature type="region of interest" description="Disordered" evidence="2">
    <location>
        <begin position="28"/>
        <end position="55"/>
    </location>
</feature>
<feature type="coiled-coil region" evidence="1">
    <location>
        <begin position="489"/>
        <end position="536"/>
    </location>
</feature>
<dbReference type="PROSITE" id="PS51257">
    <property type="entry name" value="PROKAR_LIPOPROTEIN"/>
    <property type="match status" value="1"/>
</dbReference>
<evidence type="ECO:0000256" key="3">
    <source>
        <dbReference type="SAM" id="SignalP"/>
    </source>
</evidence>